<dbReference type="OrthoDB" id="7033716at2"/>
<evidence type="ECO:0000313" key="3">
    <source>
        <dbReference type="Proteomes" id="UP000181661"/>
    </source>
</evidence>
<dbReference type="EMBL" id="MDDR01000065">
    <property type="protein sequence ID" value="OIN43918.1"/>
    <property type="molecule type" value="Genomic_DNA"/>
</dbReference>
<reference evidence="2 3" key="1">
    <citation type="submission" date="2016-08" db="EMBL/GenBank/DDBJ databases">
        <title>Draft genome sequence of Pseudomonas costantinii LMG 22119, type strain isolated from cultivated mushroom (Agaricus bisporus) sporophores.</title>
        <authorList>
            <person name="Tambong J.T."/>
        </authorList>
    </citation>
    <scope>NUCLEOTIDE SEQUENCE [LARGE SCALE GENOMIC DNA]</scope>
    <source>
        <strain evidence="2 3">LMG 22119</strain>
    </source>
</reference>
<evidence type="ECO:0000313" key="2">
    <source>
        <dbReference type="EMBL" id="OIN43918.1"/>
    </source>
</evidence>
<accession>A0A1S2UDD2</accession>
<feature type="region of interest" description="Disordered" evidence="1">
    <location>
        <begin position="31"/>
        <end position="58"/>
    </location>
</feature>
<name>A0A1S2UDD2_9PSED</name>
<organism evidence="2 3">
    <name type="scientific">Pseudomonas costantinii</name>
    <dbReference type="NCBI Taxonomy" id="168469"/>
    <lineage>
        <taxon>Bacteria</taxon>
        <taxon>Pseudomonadati</taxon>
        <taxon>Pseudomonadota</taxon>
        <taxon>Gammaproteobacteria</taxon>
        <taxon>Pseudomonadales</taxon>
        <taxon>Pseudomonadaceae</taxon>
        <taxon>Pseudomonas</taxon>
    </lineage>
</organism>
<proteinExistence type="predicted"/>
<sequence length="144" mass="15861">MASLFIRALAQLWAATGMDTSNVRAVNRRASGQGMAKREQMFQKPHTQPLKPTQPGLDPPSRIAKYLNASVQMTCCCLEIVFKSASAPLLNTLKNRSPIGKTRHLIIRSRLPLFRRPVRLSPQVSPVVTINKALSICGLLQKGS</sequence>
<comment type="caution">
    <text evidence="2">The sequence shown here is derived from an EMBL/GenBank/DDBJ whole genome shotgun (WGS) entry which is preliminary data.</text>
</comment>
<dbReference type="AlphaFoldDB" id="A0A1S2UDD2"/>
<evidence type="ECO:0000256" key="1">
    <source>
        <dbReference type="SAM" id="MobiDB-lite"/>
    </source>
</evidence>
<protein>
    <submittedName>
        <fullName evidence="2">Uncharacterized protein</fullName>
    </submittedName>
</protein>
<dbReference type="Proteomes" id="UP000181661">
    <property type="component" value="Unassembled WGS sequence"/>
</dbReference>
<gene>
    <name evidence="2" type="ORF">BFL40_31175</name>
</gene>